<feature type="compositionally biased region" description="Gly residues" evidence="1">
    <location>
        <begin position="117"/>
        <end position="133"/>
    </location>
</feature>
<organism evidence="2 3">
    <name type="scientific">Actinomadura barringtoniae</name>
    <dbReference type="NCBI Taxonomy" id="1427535"/>
    <lineage>
        <taxon>Bacteria</taxon>
        <taxon>Bacillati</taxon>
        <taxon>Actinomycetota</taxon>
        <taxon>Actinomycetes</taxon>
        <taxon>Streptosporangiales</taxon>
        <taxon>Thermomonosporaceae</taxon>
        <taxon>Actinomadura</taxon>
    </lineage>
</organism>
<dbReference type="AlphaFoldDB" id="A0A939PMW5"/>
<feature type="region of interest" description="Disordered" evidence="1">
    <location>
        <begin position="109"/>
        <end position="159"/>
    </location>
</feature>
<accession>A0A939PMW5</accession>
<evidence type="ECO:0000313" key="2">
    <source>
        <dbReference type="EMBL" id="MBO2455907.1"/>
    </source>
</evidence>
<protein>
    <submittedName>
        <fullName evidence="2">Uncharacterized protein</fullName>
    </submittedName>
</protein>
<reference evidence="2" key="1">
    <citation type="submission" date="2021-03" db="EMBL/GenBank/DDBJ databases">
        <authorList>
            <person name="Kanchanasin P."/>
            <person name="Saeng-In P."/>
            <person name="Phongsopitanun W."/>
            <person name="Yuki M."/>
            <person name="Kudo T."/>
            <person name="Ohkuma M."/>
            <person name="Tanasupawat S."/>
        </authorList>
    </citation>
    <scope>NUCLEOTIDE SEQUENCE</scope>
    <source>
        <strain evidence="2">GKU 128</strain>
    </source>
</reference>
<proteinExistence type="predicted"/>
<comment type="caution">
    <text evidence="2">The sequence shown here is derived from an EMBL/GenBank/DDBJ whole genome shotgun (WGS) entry which is preliminary data.</text>
</comment>
<keyword evidence="3" id="KW-1185">Reference proteome</keyword>
<evidence type="ECO:0000256" key="1">
    <source>
        <dbReference type="SAM" id="MobiDB-lite"/>
    </source>
</evidence>
<dbReference type="EMBL" id="JAGEOJ010000047">
    <property type="protein sequence ID" value="MBO2455907.1"/>
    <property type="molecule type" value="Genomic_DNA"/>
</dbReference>
<name>A0A939PMW5_9ACTN</name>
<sequence length="209" mass="22257">MSEAADQLVLEYLGRVADVAHGRLSAQERLDFINRLRTRIGEYRGGSDNPRHVRQVLARFGDPSYLVERERRRLDEARAPSLNGEVALGTDGSKGSGALASSASASASASAATDGSDGTGSKGGGASKNGGGPKDADGGSSAPRPPMRVVRRDGRTTRHVVWTPSGVAKLRRELRAQPRNGRFGGMFRQAWQTVTRQWTSTRGRKASGG</sequence>
<gene>
    <name evidence="2" type="ORF">J4573_53150</name>
</gene>
<dbReference type="Proteomes" id="UP000669179">
    <property type="component" value="Unassembled WGS sequence"/>
</dbReference>
<evidence type="ECO:0000313" key="3">
    <source>
        <dbReference type="Proteomes" id="UP000669179"/>
    </source>
</evidence>
<dbReference type="RefSeq" id="WP_208264145.1">
    <property type="nucleotide sequence ID" value="NZ_JAGEOJ010000047.1"/>
</dbReference>